<evidence type="ECO:0000313" key="2">
    <source>
        <dbReference type="EMBL" id="MBC2398543.1"/>
    </source>
</evidence>
<dbReference type="AlphaFoldDB" id="A0A923J2H8"/>
<dbReference type="InterPro" id="IPR025453">
    <property type="entry name" value="DUF4309"/>
</dbReference>
<feature type="compositionally biased region" description="Low complexity" evidence="1">
    <location>
        <begin position="34"/>
        <end position="63"/>
    </location>
</feature>
<protein>
    <submittedName>
        <fullName evidence="2">YjgB family protein</fullName>
    </submittedName>
</protein>
<dbReference type="PROSITE" id="PS51257">
    <property type="entry name" value="PROKAR_LIPOPROTEIN"/>
    <property type="match status" value="1"/>
</dbReference>
<gene>
    <name evidence="2" type="ORF">HGG79_12280</name>
</gene>
<dbReference type="EMBL" id="JAAZWO010000015">
    <property type="protein sequence ID" value="MBC2398543.1"/>
    <property type="molecule type" value="Genomic_DNA"/>
</dbReference>
<accession>A0A923J2H8</accession>
<dbReference type="Proteomes" id="UP000563151">
    <property type="component" value="Unassembled WGS sequence"/>
</dbReference>
<keyword evidence="3" id="KW-1185">Reference proteome</keyword>
<name>A0A923J2H8_CLOTT</name>
<proteinExistence type="predicted"/>
<organism evidence="2 3">
    <name type="scientific">Clostridium tetanomorphum</name>
    <dbReference type="NCBI Taxonomy" id="1553"/>
    <lineage>
        <taxon>Bacteria</taxon>
        <taxon>Bacillati</taxon>
        <taxon>Bacillota</taxon>
        <taxon>Clostridia</taxon>
        <taxon>Eubacteriales</taxon>
        <taxon>Clostridiaceae</taxon>
        <taxon>Clostridium</taxon>
    </lineage>
</organism>
<dbReference type="Pfam" id="PF14172">
    <property type="entry name" value="DUF4309"/>
    <property type="match status" value="1"/>
</dbReference>
<comment type="caution">
    <text evidence="2">The sequence shown here is derived from an EMBL/GenBank/DDBJ whole genome shotgun (WGS) entry which is preliminary data.</text>
</comment>
<sequence length="238" mass="26514">MISLFSRKSIIVTSIVLLLTFMVGCSSTSKISSDKANSNKVKNKVSNSSNVNSNLASNTSNNNIETKSSENNLSKIKQQNNLQKALLENIKKLAVQGKIINCEFPAKSTCIEDVEKMWGKADKSDFVEKAKGMYTTYSKHNIVFRSNKGSQIFEVRSFDRSLKQISLSMVKEVLGSPAYDVKCNGEEIMGYTAGKEFKILFVFPQSTKNNNNPLLHHYSVLYSNGTINNMADDPGIKW</sequence>
<evidence type="ECO:0000313" key="3">
    <source>
        <dbReference type="Proteomes" id="UP000563151"/>
    </source>
</evidence>
<evidence type="ECO:0000256" key="1">
    <source>
        <dbReference type="SAM" id="MobiDB-lite"/>
    </source>
</evidence>
<feature type="region of interest" description="Disordered" evidence="1">
    <location>
        <begin position="28"/>
        <end position="72"/>
    </location>
</feature>
<dbReference type="RefSeq" id="WP_173680432.1">
    <property type="nucleotide sequence ID" value="NZ_JAAZWO010000015.1"/>
</dbReference>
<reference evidence="2 3" key="1">
    <citation type="submission" date="2020-04" db="EMBL/GenBank/DDBJ databases">
        <title>Genomic insights into acetone-butanol-ethanol (ABE) fermentation by sequencing solventogenic clostridia strains.</title>
        <authorList>
            <person name="Brown S."/>
        </authorList>
    </citation>
    <scope>NUCLEOTIDE SEQUENCE [LARGE SCALE GENOMIC DNA]</scope>
    <source>
        <strain evidence="2 3">DJ011</strain>
    </source>
</reference>